<evidence type="ECO:0000313" key="8">
    <source>
        <dbReference type="Proteomes" id="UP000001919"/>
    </source>
</evidence>
<evidence type="ECO:0000259" key="6">
    <source>
        <dbReference type="Pfam" id="PF01258"/>
    </source>
</evidence>
<protein>
    <submittedName>
        <fullName evidence="7">DnaK suppressor protein</fullName>
    </submittedName>
</protein>
<evidence type="ECO:0000256" key="5">
    <source>
        <dbReference type="SAM" id="MobiDB-lite"/>
    </source>
</evidence>
<dbReference type="EMBL" id="CP001643">
    <property type="protein sequence ID" value="ACU86066.1"/>
    <property type="molecule type" value="Genomic_DNA"/>
</dbReference>
<feature type="domain" description="Zinc finger DksA/TraR C4-type" evidence="6">
    <location>
        <begin position="86"/>
        <end position="113"/>
    </location>
</feature>
<dbReference type="OrthoDB" id="1121111at2"/>
<reference evidence="7 8" key="1">
    <citation type="journal article" date="2009" name="Stand. Genomic Sci.">
        <title>Complete genome sequence of Brachybacterium faecium type strain (Schefferle 6-10).</title>
        <authorList>
            <person name="Lapidus A."/>
            <person name="Pukall R."/>
            <person name="Labuttii K."/>
            <person name="Copeland A."/>
            <person name="Del Rio T.G."/>
            <person name="Nolan M."/>
            <person name="Chen F."/>
            <person name="Lucas S."/>
            <person name="Tice H."/>
            <person name="Cheng J.F."/>
            <person name="Bruce D."/>
            <person name="Goodwin L."/>
            <person name="Pitluck S."/>
            <person name="Rohde M."/>
            <person name="Goker M."/>
            <person name="Pati A."/>
            <person name="Ivanova N."/>
            <person name="Mavrommatis K."/>
            <person name="Chen A."/>
            <person name="Palaniappan K."/>
            <person name="D'haeseleer P."/>
            <person name="Chain P."/>
            <person name="Bristow J."/>
            <person name="Eisen J.A."/>
            <person name="Markowitz V."/>
            <person name="Hugenholtz P."/>
            <person name="Kyrpides N.C."/>
            <person name="Klenk H.P."/>
        </authorList>
    </citation>
    <scope>NUCLEOTIDE SEQUENCE [LARGE SCALE GENOMIC DNA]</scope>
    <source>
        <strain evidence="8">ATCC 43885 / DSM 4810 / JCM 11609 / LMG 19847 / NBRC 14762 / NCIMB 9860 / 6-10</strain>
    </source>
</reference>
<evidence type="ECO:0000256" key="2">
    <source>
        <dbReference type="ARBA" id="ARBA00022771"/>
    </source>
</evidence>
<keyword evidence="2" id="KW-0863">Zinc-finger</keyword>
<dbReference type="GO" id="GO:0008270">
    <property type="term" value="F:zinc ion binding"/>
    <property type="evidence" value="ECO:0007669"/>
    <property type="project" value="UniProtKB-KW"/>
</dbReference>
<evidence type="ECO:0000256" key="1">
    <source>
        <dbReference type="ARBA" id="ARBA00022723"/>
    </source>
</evidence>
<gene>
    <name evidence="7" type="ordered locus">Bfae_22690</name>
</gene>
<organism evidence="7 8">
    <name type="scientific">Brachybacterium faecium (strain ATCC 43885 / DSM 4810 / JCM 11609 / LMG 19847 / NBRC 14762 / NCIMB 9860 / 6-10)</name>
    <dbReference type="NCBI Taxonomy" id="446465"/>
    <lineage>
        <taxon>Bacteria</taxon>
        <taxon>Bacillati</taxon>
        <taxon>Actinomycetota</taxon>
        <taxon>Actinomycetes</taxon>
        <taxon>Micrococcales</taxon>
        <taxon>Dermabacteraceae</taxon>
        <taxon>Brachybacterium</taxon>
    </lineage>
</organism>
<dbReference type="STRING" id="446465.Bfae_22690"/>
<dbReference type="PROSITE" id="PS51128">
    <property type="entry name" value="ZF_DKSA_2"/>
    <property type="match status" value="1"/>
</dbReference>
<accession>C7MER6</accession>
<keyword evidence="1" id="KW-0479">Metal-binding</keyword>
<proteinExistence type="predicted"/>
<evidence type="ECO:0000256" key="3">
    <source>
        <dbReference type="ARBA" id="ARBA00022833"/>
    </source>
</evidence>
<dbReference type="PATRIC" id="fig|446465.5.peg.2247"/>
<dbReference type="PANTHER" id="PTHR33823">
    <property type="entry name" value="RNA POLYMERASE-BINDING TRANSCRIPTION FACTOR DKSA-RELATED"/>
    <property type="match status" value="1"/>
</dbReference>
<dbReference type="PANTHER" id="PTHR33823:SF4">
    <property type="entry name" value="GENERAL STRESS PROTEIN 16O"/>
    <property type="match status" value="1"/>
</dbReference>
<sequence>MTGPSSRAESLTARREEILAQLAEIEQELAALRTDREGVDDDDEHDPDGVPLSAQWSGLEGRRESKLAALAALDEASSRLARGEDGLCRRCGRPIAPARLAVRPEATTCIDCAD</sequence>
<dbReference type="Pfam" id="PF01258">
    <property type="entry name" value="zf-dskA_traR"/>
    <property type="match status" value="1"/>
</dbReference>
<dbReference type="KEGG" id="bfa:Bfae_22690"/>
<evidence type="ECO:0000313" key="7">
    <source>
        <dbReference type="EMBL" id="ACU86066.1"/>
    </source>
</evidence>
<evidence type="ECO:0000256" key="4">
    <source>
        <dbReference type="PROSITE-ProRule" id="PRU00510"/>
    </source>
</evidence>
<feature type="region of interest" description="Disordered" evidence="5">
    <location>
        <begin position="33"/>
        <end position="55"/>
    </location>
</feature>
<dbReference type="eggNOG" id="COG1734">
    <property type="taxonomic scope" value="Bacteria"/>
</dbReference>
<name>C7MER6_BRAFD</name>
<dbReference type="AlphaFoldDB" id="C7MER6"/>
<keyword evidence="3" id="KW-0862">Zinc</keyword>
<dbReference type="Gene3D" id="1.20.120.910">
    <property type="entry name" value="DksA, coiled-coil domain"/>
    <property type="match status" value="1"/>
</dbReference>
<dbReference type="SUPFAM" id="SSF57716">
    <property type="entry name" value="Glucocorticoid receptor-like (DNA-binding domain)"/>
    <property type="match status" value="1"/>
</dbReference>
<dbReference type="Proteomes" id="UP000001919">
    <property type="component" value="Chromosome"/>
</dbReference>
<feature type="zinc finger region" description="dksA C4-type" evidence="4">
    <location>
        <begin position="88"/>
        <end position="112"/>
    </location>
</feature>
<dbReference type="HOGENOM" id="CLU_043144_3_0_11"/>
<dbReference type="InterPro" id="IPR000962">
    <property type="entry name" value="Znf_DskA_TraR"/>
</dbReference>
<keyword evidence="8" id="KW-1185">Reference proteome</keyword>